<proteinExistence type="predicted"/>
<gene>
    <name evidence="2" type="ORF">ABS770_15335</name>
</gene>
<feature type="transmembrane region" description="Helical" evidence="1">
    <location>
        <begin position="30"/>
        <end position="49"/>
    </location>
</feature>
<dbReference type="EMBL" id="JBELQD010000015">
    <property type="protein sequence ID" value="MER2289641.1"/>
    <property type="molecule type" value="Genomic_DNA"/>
</dbReference>
<evidence type="ECO:0000313" key="2">
    <source>
        <dbReference type="EMBL" id="MER2289641.1"/>
    </source>
</evidence>
<evidence type="ECO:0000256" key="1">
    <source>
        <dbReference type="SAM" id="Phobius"/>
    </source>
</evidence>
<reference evidence="2" key="1">
    <citation type="submission" date="2024-06" db="EMBL/GenBank/DDBJ databases">
        <authorList>
            <person name="Campbell A.G."/>
        </authorList>
    </citation>
    <scope>NUCLEOTIDE SEQUENCE</scope>
    <source>
        <strain evidence="2">EM17</strain>
    </source>
</reference>
<keyword evidence="3" id="KW-1185">Reference proteome</keyword>
<protein>
    <submittedName>
        <fullName evidence="2">Uncharacterized protein</fullName>
    </submittedName>
</protein>
<evidence type="ECO:0000313" key="3">
    <source>
        <dbReference type="Proteomes" id="UP001432995"/>
    </source>
</evidence>
<name>A0ABV1R4A1_9HYPH</name>
<organism evidence="2 3">
    <name type="scientific">Methylobacterium brachiatum</name>
    <dbReference type="NCBI Taxonomy" id="269660"/>
    <lineage>
        <taxon>Bacteria</taxon>
        <taxon>Pseudomonadati</taxon>
        <taxon>Pseudomonadota</taxon>
        <taxon>Alphaproteobacteria</taxon>
        <taxon>Hyphomicrobiales</taxon>
        <taxon>Methylobacteriaceae</taxon>
        <taxon>Methylobacterium</taxon>
    </lineage>
</organism>
<keyword evidence="1" id="KW-1133">Transmembrane helix</keyword>
<keyword evidence="1" id="KW-0472">Membrane</keyword>
<dbReference type="RefSeq" id="WP_350378853.1">
    <property type="nucleotide sequence ID" value="NZ_JBELQD010000015.1"/>
</dbReference>
<sequence>MTDGPGDIRNLPVEVKTAIRKEAISQIAKWFIGGFVAIAGFAIAGWWFILEPKLKSYIADAAGGVPVDGIIASSQECSKLPGRWAIFKEGTGRFIIGAGTETVGPYASLTAEGSIKRKIATHDVLDLGGNDTHLIRENEMPLLIPGGRGDLGHGDQHALTSVVYGKNPNQNTIDLLPPYIGLYLCKKI</sequence>
<dbReference type="Proteomes" id="UP001432995">
    <property type="component" value="Unassembled WGS sequence"/>
</dbReference>
<accession>A0ABV1R4A1</accession>
<comment type="caution">
    <text evidence="2">The sequence shown here is derived from an EMBL/GenBank/DDBJ whole genome shotgun (WGS) entry which is preliminary data.</text>
</comment>
<keyword evidence="1" id="KW-0812">Transmembrane</keyword>